<dbReference type="EMBL" id="JBHSDK010000001">
    <property type="protein sequence ID" value="MFC4333804.1"/>
    <property type="molecule type" value="Genomic_DNA"/>
</dbReference>
<dbReference type="Proteomes" id="UP001595823">
    <property type="component" value="Unassembled WGS sequence"/>
</dbReference>
<accession>A0ABV8TST0</accession>
<evidence type="ECO:0000313" key="2">
    <source>
        <dbReference type="Proteomes" id="UP001595823"/>
    </source>
</evidence>
<gene>
    <name evidence="1" type="ORF">ACFPET_01170</name>
</gene>
<keyword evidence="2" id="KW-1185">Reference proteome</keyword>
<evidence type="ECO:0000313" key="1">
    <source>
        <dbReference type="EMBL" id="MFC4333804.1"/>
    </source>
</evidence>
<sequence>MMDADRVLSLLAAFRGEGIDVWIAGGWGIDALVGKETRVHGDIDLLHRAEDESRLTGLLEGLGFRETLDWRPARYVMTGSDGAEIDLHPLEFQEDGSALQGSLREGEPFRYPAECFAEGVIGGTRVHCVSVAQQIEFHRGYEPRSVDMHDMALLRKAFGVETHF</sequence>
<proteinExistence type="predicted"/>
<organism evidence="1 2">
    <name type="scientific">Salininema proteolyticum</name>
    <dbReference type="NCBI Taxonomy" id="1607685"/>
    <lineage>
        <taxon>Bacteria</taxon>
        <taxon>Bacillati</taxon>
        <taxon>Actinomycetota</taxon>
        <taxon>Actinomycetes</taxon>
        <taxon>Glycomycetales</taxon>
        <taxon>Glycomycetaceae</taxon>
        <taxon>Salininema</taxon>
    </lineage>
</organism>
<dbReference type="Gene3D" id="3.30.460.40">
    <property type="match status" value="1"/>
</dbReference>
<dbReference type="InterPro" id="IPR019646">
    <property type="entry name" value="Aminoglyc_AdlTrfase"/>
</dbReference>
<comment type="caution">
    <text evidence="1">The sequence shown here is derived from an EMBL/GenBank/DDBJ whole genome shotgun (WGS) entry which is preliminary data.</text>
</comment>
<protein>
    <submittedName>
        <fullName evidence="1">Nucleotidyltransferase domain-containing protein</fullName>
    </submittedName>
</protein>
<dbReference type="RefSeq" id="WP_380617535.1">
    <property type="nucleotide sequence ID" value="NZ_JBHSDK010000001.1"/>
</dbReference>
<name>A0ABV8TST0_9ACTN</name>
<reference evidence="2" key="1">
    <citation type="journal article" date="2019" name="Int. J. Syst. Evol. Microbiol.">
        <title>The Global Catalogue of Microorganisms (GCM) 10K type strain sequencing project: providing services to taxonomists for standard genome sequencing and annotation.</title>
        <authorList>
            <consortium name="The Broad Institute Genomics Platform"/>
            <consortium name="The Broad Institute Genome Sequencing Center for Infectious Disease"/>
            <person name="Wu L."/>
            <person name="Ma J."/>
        </authorList>
    </citation>
    <scope>NUCLEOTIDE SEQUENCE [LARGE SCALE GENOMIC DNA]</scope>
    <source>
        <strain evidence="2">IBRC-M 10908</strain>
    </source>
</reference>
<dbReference type="Pfam" id="PF10706">
    <property type="entry name" value="Aminoglyc_resit"/>
    <property type="match status" value="1"/>
</dbReference>